<evidence type="ECO:0000313" key="2">
    <source>
        <dbReference type="Proteomes" id="UP001557470"/>
    </source>
</evidence>
<accession>A0ABD0W920</accession>
<dbReference type="AlphaFoldDB" id="A0ABD0W920"/>
<evidence type="ECO:0000313" key="1">
    <source>
        <dbReference type="EMBL" id="KAL0967845.1"/>
    </source>
</evidence>
<comment type="caution">
    <text evidence="1">The sequence shown here is derived from an EMBL/GenBank/DDBJ whole genome shotgun (WGS) entry which is preliminary data.</text>
</comment>
<reference evidence="1 2" key="1">
    <citation type="submission" date="2024-06" db="EMBL/GenBank/DDBJ databases">
        <authorList>
            <person name="Pan Q."/>
            <person name="Wen M."/>
            <person name="Jouanno E."/>
            <person name="Zahm M."/>
            <person name="Klopp C."/>
            <person name="Cabau C."/>
            <person name="Louis A."/>
            <person name="Berthelot C."/>
            <person name="Parey E."/>
            <person name="Roest Crollius H."/>
            <person name="Montfort J."/>
            <person name="Robinson-Rechavi M."/>
            <person name="Bouchez O."/>
            <person name="Lampietro C."/>
            <person name="Lopez Roques C."/>
            <person name="Donnadieu C."/>
            <person name="Postlethwait J."/>
            <person name="Bobe J."/>
            <person name="Verreycken H."/>
            <person name="Guiguen Y."/>
        </authorList>
    </citation>
    <scope>NUCLEOTIDE SEQUENCE [LARGE SCALE GENOMIC DNA]</scope>
    <source>
        <strain evidence="1">Up_M1</strain>
        <tissue evidence="1">Testis</tissue>
    </source>
</reference>
<sequence length="106" mass="11815">MVISLPSNDVVASFFKDQLMTNNLVIFLPPHHVLATTVSLFLGRSCAGKSFSEEPLCISAVCRTRLWSSTVKGVLLLRLNVGPIRNYWRCIVTGQCSTRQPEHDQP</sequence>
<dbReference type="Proteomes" id="UP001557470">
    <property type="component" value="Unassembled WGS sequence"/>
</dbReference>
<gene>
    <name evidence="1" type="ORF">UPYG_G00258080</name>
</gene>
<name>A0ABD0W920_UMBPY</name>
<organism evidence="1 2">
    <name type="scientific">Umbra pygmaea</name>
    <name type="common">Eastern mudminnow</name>
    <dbReference type="NCBI Taxonomy" id="75934"/>
    <lineage>
        <taxon>Eukaryota</taxon>
        <taxon>Metazoa</taxon>
        <taxon>Chordata</taxon>
        <taxon>Craniata</taxon>
        <taxon>Vertebrata</taxon>
        <taxon>Euteleostomi</taxon>
        <taxon>Actinopterygii</taxon>
        <taxon>Neopterygii</taxon>
        <taxon>Teleostei</taxon>
        <taxon>Protacanthopterygii</taxon>
        <taxon>Esociformes</taxon>
        <taxon>Umbridae</taxon>
        <taxon>Umbra</taxon>
    </lineage>
</organism>
<protein>
    <submittedName>
        <fullName evidence="1">Uncharacterized protein</fullName>
    </submittedName>
</protein>
<keyword evidence="2" id="KW-1185">Reference proteome</keyword>
<proteinExistence type="predicted"/>
<dbReference type="EMBL" id="JAGEUA010000008">
    <property type="protein sequence ID" value="KAL0967845.1"/>
    <property type="molecule type" value="Genomic_DNA"/>
</dbReference>